<dbReference type="InterPro" id="IPR021393">
    <property type="entry name" value="DUF3034"/>
</dbReference>
<proteinExistence type="predicted"/>
<dbReference type="EMBL" id="RXMA01000002">
    <property type="protein sequence ID" value="RTR23703.1"/>
    <property type="molecule type" value="Genomic_DNA"/>
</dbReference>
<gene>
    <name evidence="2" type="ORF">EJ903_04030</name>
</gene>
<reference evidence="2 3" key="1">
    <citation type="submission" date="2018-12" db="EMBL/GenBank/DDBJ databases">
        <authorList>
            <person name="Yang Y."/>
        </authorList>
    </citation>
    <scope>NUCLEOTIDE SEQUENCE [LARGE SCALE GENOMIC DNA]</scope>
    <source>
        <strain evidence="2 3">L-25-5w-1</strain>
    </source>
</reference>
<feature type="signal peptide" evidence="1">
    <location>
        <begin position="1"/>
        <end position="26"/>
    </location>
</feature>
<evidence type="ECO:0000256" key="1">
    <source>
        <dbReference type="SAM" id="SignalP"/>
    </source>
</evidence>
<evidence type="ECO:0000313" key="2">
    <source>
        <dbReference type="EMBL" id="RTR23703.1"/>
    </source>
</evidence>
<accession>A0A431VMU7</accession>
<feature type="chain" id="PRO_5019282549" evidence="1">
    <location>
        <begin position="27"/>
        <end position="300"/>
    </location>
</feature>
<sequence>MTSHNARAAFLAAALTAVVAVGGARADTMAKPDLFDSGKLLATGGVSQVEGAGGGGLVPWALVTGYGTSDSIGANAHYTYVGLRDFSLHSAGLSVGLFDRVELSYARQTFDTGKTGAQLGIGNGFRFEQNVLGAKVRLFGDAVYDQDSWLPQTAFGIQYKANTQDRILKAVGAKDANGIDYYVAATKLFLDQSLLVNATLRLTRGNQYGLLGFGGDRNDAYRPEFEGSVAYLVSRKLAVGAEYRMKPDNLGFAKENRAFDVFAAYFLNKNASLTLAYVDLGDIATKKRQNGVYASLQVGF</sequence>
<evidence type="ECO:0000313" key="3">
    <source>
        <dbReference type="Proteomes" id="UP000277007"/>
    </source>
</evidence>
<comment type="caution">
    <text evidence="2">The sequence shown here is derived from an EMBL/GenBank/DDBJ whole genome shotgun (WGS) entry which is preliminary data.</text>
</comment>
<dbReference type="AlphaFoldDB" id="A0A431VMU7"/>
<dbReference type="Pfam" id="PF11231">
    <property type="entry name" value="DUF3034"/>
    <property type="match status" value="1"/>
</dbReference>
<name>A0A431VMU7_9PROT</name>
<organism evidence="2 3">
    <name type="scientific">Azospirillum griseum</name>
    <dbReference type="NCBI Taxonomy" id="2496639"/>
    <lineage>
        <taxon>Bacteria</taxon>
        <taxon>Pseudomonadati</taxon>
        <taxon>Pseudomonadota</taxon>
        <taxon>Alphaproteobacteria</taxon>
        <taxon>Rhodospirillales</taxon>
        <taxon>Azospirillaceae</taxon>
        <taxon>Azospirillum</taxon>
    </lineage>
</organism>
<dbReference type="Proteomes" id="UP000277007">
    <property type="component" value="Unassembled WGS sequence"/>
</dbReference>
<keyword evidence="3" id="KW-1185">Reference proteome</keyword>
<keyword evidence="1" id="KW-0732">Signal</keyword>
<protein>
    <submittedName>
        <fullName evidence="2">DUF3034 family protein</fullName>
    </submittedName>
</protein>
<dbReference type="RefSeq" id="WP_126612359.1">
    <property type="nucleotide sequence ID" value="NZ_JBHUCY010000010.1"/>
</dbReference>
<dbReference type="OrthoDB" id="9126735at2"/>